<dbReference type="PANTHER" id="PTHR43022">
    <property type="entry name" value="PROTEIN SMF"/>
    <property type="match status" value="1"/>
</dbReference>
<dbReference type="Gene3D" id="3.40.50.450">
    <property type="match status" value="1"/>
</dbReference>
<dbReference type="InterPro" id="IPR036388">
    <property type="entry name" value="WH-like_DNA-bd_sf"/>
</dbReference>
<dbReference type="GO" id="GO:0009294">
    <property type="term" value="P:DNA-mediated transformation"/>
    <property type="evidence" value="ECO:0007669"/>
    <property type="project" value="InterPro"/>
</dbReference>
<dbReference type="Pfam" id="PF02481">
    <property type="entry name" value="DNA_processg_A"/>
    <property type="match status" value="1"/>
</dbReference>
<dbReference type="SUPFAM" id="SSF102405">
    <property type="entry name" value="MCP/YpsA-like"/>
    <property type="match status" value="1"/>
</dbReference>
<dbReference type="Pfam" id="PF17782">
    <property type="entry name" value="WHD_DprA"/>
    <property type="match status" value="1"/>
</dbReference>
<reference evidence="4 5" key="1">
    <citation type="journal article" date="2016" name="Nat. Commun.">
        <title>Thousands of microbial genomes shed light on interconnected biogeochemical processes in an aquifer system.</title>
        <authorList>
            <person name="Anantharaman K."/>
            <person name="Brown C.T."/>
            <person name="Hug L.A."/>
            <person name="Sharon I."/>
            <person name="Castelle C.J."/>
            <person name="Probst A.J."/>
            <person name="Thomas B.C."/>
            <person name="Singh A."/>
            <person name="Wilkins M.J."/>
            <person name="Karaoz U."/>
            <person name="Brodie E.L."/>
            <person name="Williams K.H."/>
            <person name="Hubbard S.S."/>
            <person name="Banfield J.F."/>
        </authorList>
    </citation>
    <scope>NUCLEOTIDE SEQUENCE [LARGE SCALE GENOMIC DNA]</scope>
</reference>
<comment type="caution">
    <text evidence="4">The sequence shown here is derived from an EMBL/GenBank/DDBJ whole genome shotgun (WGS) entry which is preliminary data.</text>
</comment>
<dbReference type="NCBIfam" id="TIGR00732">
    <property type="entry name" value="dprA"/>
    <property type="match status" value="1"/>
</dbReference>
<dbReference type="STRING" id="1801752.A3J61_00735"/>
<dbReference type="AlphaFoldDB" id="A0A1F6VQ77"/>
<comment type="similarity">
    <text evidence="1">Belongs to the DprA/Smf family.</text>
</comment>
<dbReference type="Proteomes" id="UP000179686">
    <property type="component" value="Unassembled WGS sequence"/>
</dbReference>
<dbReference type="EMBL" id="MFUC01000018">
    <property type="protein sequence ID" value="OGI71857.1"/>
    <property type="molecule type" value="Genomic_DNA"/>
</dbReference>
<feature type="domain" description="Smf/DprA SLOG" evidence="2">
    <location>
        <begin position="9"/>
        <end position="216"/>
    </location>
</feature>
<organism evidence="4 5">
    <name type="scientific">Candidatus Nomurabacteria bacterium RIFCSPHIGHO2_02_FULL_38_15</name>
    <dbReference type="NCBI Taxonomy" id="1801752"/>
    <lineage>
        <taxon>Bacteria</taxon>
        <taxon>Candidatus Nomuraibacteriota</taxon>
    </lineage>
</organism>
<accession>A0A1F6VQ77</accession>
<dbReference type="InterPro" id="IPR003488">
    <property type="entry name" value="DprA"/>
</dbReference>
<dbReference type="Gene3D" id="1.10.10.10">
    <property type="entry name" value="Winged helix-like DNA-binding domain superfamily/Winged helix DNA-binding domain"/>
    <property type="match status" value="1"/>
</dbReference>
<dbReference type="InterPro" id="IPR041614">
    <property type="entry name" value="DprA_WH"/>
</dbReference>
<gene>
    <name evidence="4" type="ORF">A3J61_00735</name>
</gene>
<proteinExistence type="inferred from homology"/>
<evidence type="ECO:0000313" key="4">
    <source>
        <dbReference type="EMBL" id="OGI71857.1"/>
    </source>
</evidence>
<protein>
    <submittedName>
        <fullName evidence="4">DNA protecting protein DprA</fullName>
    </submittedName>
</protein>
<evidence type="ECO:0000259" key="2">
    <source>
        <dbReference type="Pfam" id="PF02481"/>
    </source>
</evidence>
<evidence type="ECO:0000259" key="3">
    <source>
        <dbReference type="Pfam" id="PF17782"/>
    </source>
</evidence>
<feature type="domain" description="DprA winged helix" evidence="3">
    <location>
        <begin position="232"/>
        <end position="283"/>
    </location>
</feature>
<dbReference type="PANTHER" id="PTHR43022:SF1">
    <property type="entry name" value="PROTEIN SMF"/>
    <property type="match status" value="1"/>
</dbReference>
<sequence length="292" mass="32792">MEGLEKLTKDGYPQCLLEIPEPPEQLFYLGEIPNFDEYKYLAVVGSRNHTSYGKEVVRKIIEGLSGYPICIVSGLALGIDTLAHKYALEYGLKTLSIPGSGIDFEAIHPRTNINLAREIISKGGCLMSEMLPDQKAKIFSFPRRNRIMAGITQAVLIIEAEEKSGTLITARLALDYNREVFVVPGSIFSDTSVGTNRLIKQGATPVTSARDILEFFNFIEPVGFENNQDTKQSHNLNPEEQAVYTMLREPIERDELIYRLGTNISEAQSLLTIMEIKGLIEEEYGMIRRRNI</sequence>
<evidence type="ECO:0000313" key="5">
    <source>
        <dbReference type="Proteomes" id="UP000179686"/>
    </source>
</evidence>
<dbReference type="InterPro" id="IPR057666">
    <property type="entry name" value="DrpA_SLOG"/>
</dbReference>
<evidence type="ECO:0000256" key="1">
    <source>
        <dbReference type="ARBA" id="ARBA00006525"/>
    </source>
</evidence>
<name>A0A1F6VQ77_9BACT</name>